<dbReference type="Gramene" id="TVU03198">
    <property type="protein sequence ID" value="TVU03198"/>
    <property type="gene ID" value="EJB05_51274"/>
</dbReference>
<keyword evidence="2" id="KW-1185">Reference proteome</keyword>
<dbReference type="Proteomes" id="UP000324897">
    <property type="component" value="Unassembled WGS sequence"/>
</dbReference>
<accession>A0A5J9SW25</accession>
<dbReference type="AlphaFoldDB" id="A0A5J9SW25"/>
<organism evidence="1 2">
    <name type="scientific">Eragrostis curvula</name>
    <name type="common">weeping love grass</name>
    <dbReference type="NCBI Taxonomy" id="38414"/>
    <lineage>
        <taxon>Eukaryota</taxon>
        <taxon>Viridiplantae</taxon>
        <taxon>Streptophyta</taxon>
        <taxon>Embryophyta</taxon>
        <taxon>Tracheophyta</taxon>
        <taxon>Spermatophyta</taxon>
        <taxon>Magnoliopsida</taxon>
        <taxon>Liliopsida</taxon>
        <taxon>Poales</taxon>
        <taxon>Poaceae</taxon>
        <taxon>PACMAD clade</taxon>
        <taxon>Chloridoideae</taxon>
        <taxon>Eragrostideae</taxon>
        <taxon>Eragrostidinae</taxon>
        <taxon>Eragrostis</taxon>
    </lineage>
</organism>
<protein>
    <submittedName>
        <fullName evidence="1">Uncharacterized protein</fullName>
    </submittedName>
</protein>
<comment type="caution">
    <text evidence="1">The sequence shown here is derived from an EMBL/GenBank/DDBJ whole genome shotgun (WGS) entry which is preliminary data.</text>
</comment>
<reference evidence="1 2" key="1">
    <citation type="journal article" date="2019" name="Sci. Rep.">
        <title>A high-quality genome of Eragrostis curvula grass provides insights into Poaceae evolution and supports new strategies to enhance forage quality.</title>
        <authorList>
            <person name="Carballo J."/>
            <person name="Santos B.A.C.M."/>
            <person name="Zappacosta D."/>
            <person name="Garbus I."/>
            <person name="Selva J.P."/>
            <person name="Gallo C.A."/>
            <person name="Diaz A."/>
            <person name="Albertini E."/>
            <person name="Caccamo M."/>
            <person name="Echenique V."/>
        </authorList>
    </citation>
    <scope>NUCLEOTIDE SEQUENCE [LARGE SCALE GENOMIC DNA]</scope>
    <source>
        <strain evidence="2">cv. Victoria</strain>
        <tissue evidence="1">Leaf</tissue>
    </source>
</reference>
<evidence type="ECO:0000313" key="2">
    <source>
        <dbReference type="Proteomes" id="UP000324897"/>
    </source>
</evidence>
<gene>
    <name evidence="1" type="ORF">EJB05_51274</name>
</gene>
<name>A0A5J9SW25_9POAL</name>
<evidence type="ECO:0000313" key="1">
    <source>
        <dbReference type="EMBL" id="TVU03198.1"/>
    </source>
</evidence>
<feature type="non-terminal residue" evidence="1">
    <location>
        <position position="1"/>
    </location>
</feature>
<dbReference type="EMBL" id="RWGY01000209">
    <property type="protein sequence ID" value="TVU03198.1"/>
    <property type="molecule type" value="Genomic_DNA"/>
</dbReference>
<sequence>MGIDVPTRTFFASVPGKSTRHRHCRLPRKQELPPPSSQARAAAVMLIAVIRERWSCGHPLHFSDRRSHEGKLIAISNKVKVKLEKQNSCSIFTERSPVARFAEKPKNFFQITHVTSEYNGKMRKPSFKGYIDSNCFSHENGSIA</sequence>
<proteinExistence type="predicted"/>